<sequence length="412" mass="44873">MSLPTLGRRRMADAAFLPVVLGSLAVAGCDGAGEPSSGYEVRDSAGVTVVENTAPRWAEGVGWRLGDGPALDIGVEEGAPEYQLYGVSGAVRLDDGRIAVANGGSHELRFYSREGEFIESAGREGEGPGEFKGMSRLMRLGPDSLLIEDPNNLRISVFDTAGEFARAFTLGPGVESGWLSISIGLFADGTLLADAFRIQVCTGVQSGVCSDSTLYLRYDGEGAVIDTIGRFPGAERFAARPEAGVLPLPFGRTPAITPWGRGFYYTSGDAYEIGYYGIDGALRRLIRKAQPNPAVTRSDIDRYVEDELEGATDESWRQRLANVLSDMPYPKTMPAIDDLEVDAEGNLWVGEYRRPGDDEPRWSVFDREGRLLNVVRMPPRFTVFEIGGDYVLGRWPDELGIEHVQLYELIKG</sequence>
<reference evidence="1 2" key="1">
    <citation type="submission" date="2020-01" db="EMBL/GenBank/DDBJ databases">
        <title>Genomes assembled from Gulf of Kutch pelagic sediment metagenomes.</title>
        <authorList>
            <person name="Chandrashekar M."/>
            <person name="Mahajan M.S."/>
            <person name="Dave K.J."/>
            <person name="Vatsa P."/>
            <person name="Nathani N.M."/>
        </authorList>
    </citation>
    <scope>NUCLEOTIDE SEQUENCE [LARGE SCALE GENOMIC DNA]</scope>
    <source>
        <strain evidence="1">KS3-K002</strain>
    </source>
</reference>
<dbReference type="EMBL" id="JAACAK010000083">
    <property type="protein sequence ID" value="NIR75591.1"/>
    <property type="molecule type" value="Genomic_DNA"/>
</dbReference>
<evidence type="ECO:0000313" key="2">
    <source>
        <dbReference type="Proteomes" id="UP000702544"/>
    </source>
</evidence>
<gene>
    <name evidence="1" type="ORF">GWO12_10860</name>
</gene>
<dbReference type="Gene3D" id="2.120.10.30">
    <property type="entry name" value="TolB, C-terminal domain"/>
    <property type="match status" value="1"/>
</dbReference>
<proteinExistence type="predicted"/>
<dbReference type="AlphaFoldDB" id="A0AAE4ZB52"/>
<dbReference type="SUPFAM" id="SSF101898">
    <property type="entry name" value="NHL repeat"/>
    <property type="match status" value="1"/>
</dbReference>
<evidence type="ECO:0008006" key="3">
    <source>
        <dbReference type="Google" id="ProtNLM"/>
    </source>
</evidence>
<evidence type="ECO:0000313" key="1">
    <source>
        <dbReference type="EMBL" id="NIR75591.1"/>
    </source>
</evidence>
<protein>
    <recommendedName>
        <fullName evidence="3">6-bladed beta-propeller</fullName>
    </recommendedName>
</protein>
<dbReference type="Proteomes" id="UP000702544">
    <property type="component" value="Unassembled WGS sequence"/>
</dbReference>
<dbReference type="InterPro" id="IPR011042">
    <property type="entry name" value="6-blade_b-propeller_TolB-like"/>
</dbReference>
<name>A0AAE4ZB52_9BACT</name>
<organism evidence="1 2">
    <name type="scientific">Candidatus Kutchimonas denitrificans</name>
    <dbReference type="NCBI Taxonomy" id="3056748"/>
    <lineage>
        <taxon>Bacteria</taxon>
        <taxon>Pseudomonadati</taxon>
        <taxon>Gemmatimonadota</taxon>
        <taxon>Gemmatimonadia</taxon>
        <taxon>Candidatus Palauibacterales</taxon>
        <taxon>Candidatus Palauibacteraceae</taxon>
        <taxon>Candidatus Kutchimonas</taxon>
    </lineage>
</organism>
<accession>A0AAE4ZB52</accession>
<comment type="caution">
    <text evidence="1">The sequence shown here is derived from an EMBL/GenBank/DDBJ whole genome shotgun (WGS) entry which is preliminary data.</text>
</comment>